<dbReference type="Pfam" id="PF24035">
    <property type="entry name" value="DUF7344"/>
    <property type="match status" value="1"/>
</dbReference>
<evidence type="ECO:0000313" key="2">
    <source>
        <dbReference type="EMBL" id="AXR79641.1"/>
    </source>
</evidence>
<gene>
    <name evidence="2" type="ORF">AArc1_3341</name>
</gene>
<sequence>MIELVADSDEDLSVRTLAREIAAREQDVPLERATGEPYRNVYNALSQTHLSTLSDADVIIYDSERQTVAAGPNLAIALLLSNLNQAALRTLQNLEYVNPDESDS</sequence>
<dbReference type="KEGG" id="nan:AArc1_3341"/>
<name>A0A346PJE6_9EURY</name>
<evidence type="ECO:0000259" key="1">
    <source>
        <dbReference type="Pfam" id="PF24035"/>
    </source>
</evidence>
<accession>A0A346PJE6</accession>
<protein>
    <submittedName>
        <fullName evidence="2">Transcriptional regulator, ArsR family</fullName>
    </submittedName>
</protein>
<reference evidence="3" key="1">
    <citation type="submission" date="2017-10" db="EMBL/GenBank/DDBJ databases">
        <title>Phenotypic and genomic properties of facultatively anaerobic sulfur-reducing natronoarchaea from hypersaline soda lakes.</title>
        <authorList>
            <person name="Sorokin D.Y."/>
            <person name="Kublanov I.V."/>
            <person name="Roman P."/>
            <person name="Sinninghe Damste J.S."/>
            <person name="Golyshin P.N."/>
            <person name="Rojo D."/>
            <person name="Ciordia S."/>
            <person name="Mena Md.C."/>
            <person name="Ferrer M."/>
            <person name="Messina E."/>
            <person name="Smedile F."/>
            <person name="La Spada G."/>
            <person name="La Cono V."/>
            <person name="Yakimov M.M."/>
        </authorList>
    </citation>
    <scope>NUCLEOTIDE SEQUENCE [LARGE SCALE GENOMIC DNA]</scope>
    <source>
        <strain evidence="3">AArc1</strain>
    </source>
</reference>
<dbReference type="AlphaFoldDB" id="A0A346PJE6"/>
<dbReference type="EMBL" id="CP024047">
    <property type="protein sequence ID" value="AXR79641.1"/>
    <property type="molecule type" value="Genomic_DNA"/>
</dbReference>
<evidence type="ECO:0000313" key="3">
    <source>
        <dbReference type="Proteomes" id="UP000258707"/>
    </source>
</evidence>
<proteinExistence type="predicted"/>
<dbReference type="InterPro" id="IPR055768">
    <property type="entry name" value="DUF7344"/>
</dbReference>
<dbReference type="Proteomes" id="UP000258707">
    <property type="component" value="Chromosome"/>
</dbReference>
<organism evidence="2 3">
    <name type="scientific">Natrarchaeobaculum sulfurireducens</name>
    <dbReference type="NCBI Taxonomy" id="2044521"/>
    <lineage>
        <taxon>Archaea</taxon>
        <taxon>Methanobacteriati</taxon>
        <taxon>Methanobacteriota</taxon>
        <taxon>Stenosarchaea group</taxon>
        <taxon>Halobacteria</taxon>
        <taxon>Halobacteriales</taxon>
        <taxon>Natrialbaceae</taxon>
        <taxon>Natrarchaeobaculum</taxon>
    </lineage>
</organism>
<feature type="domain" description="DUF7344" evidence="1">
    <location>
        <begin position="8"/>
        <end position="68"/>
    </location>
</feature>